<dbReference type="FunFam" id="3.40.50.2300:FF:000212">
    <property type="entry name" value="Stress response regulator/HFS transcription factor"/>
    <property type="match status" value="1"/>
</dbReference>
<feature type="compositionally biased region" description="Polar residues" evidence="4">
    <location>
        <begin position="8"/>
        <end position="20"/>
    </location>
</feature>
<evidence type="ECO:0000256" key="4">
    <source>
        <dbReference type="SAM" id="MobiDB-lite"/>
    </source>
</evidence>
<evidence type="ECO:0000256" key="2">
    <source>
        <dbReference type="ARBA" id="ARBA00023012"/>
    </source>
</evidence>
<name>A0A0C3QS24_9AGAM</name>
<dbReference type="HOGENOM" id="CLU_863796_0_0_1"/>
<dbReference type="SUPFAM" id="SSF52172">
    <property type="entry name" value="CheY-like"/>
    <property type="match status" value="1"/>
</dbReference>
<evidence type="ECO:0000313" key="7">
    <source>
        <dbReference type="Proteomes" id="UP000054248"/>
    </source>
</evidence>
<protein>
    <recommendedName>
        <fullName evidence="5">Response regulatory domain-containing protein</fullName>
    </recommendedName>
</protein>
<organism evidence="6 7">
    <name type="scientific">Tulasnella calospora MUT 4182</name>
    <dbReference type="NCBI Taxonomy" id="1051891"/>
    <lineage>
        <taxon>Eukaryota</taxon>
        <taxon>Fungi</taxon>
        <taxon>Dikarya</taxon>
        <taxon>Basidiomycota</taxon>
        <taxon>Agaricomycotina</taxon>
        <taxon>Agaricomycetes</taxon>
        <taxon>Cantharellales</taxon>
        <taxon>Tulasnellaceae</taxon>
        <taxon>Tulasnella</taxon>
    </lineage>
</organism>
<dbReference type="Pfam" id="PF00072">
    <property type="entry name" value="Response_reg"/>
    <property type="match status" value="1"/>
</dbReference>
<evidence type="ECO:0000256" key="3">
    <source>
        <dbReference type="PROSITE-ProRule" id="PRU00169"/>
    </source>
</evidence>
<dbReference type="OrthoDB" id="60033at2759"/>
<dbReference type="InterPro" id="IPR001789">
    <property type="entry name" value="Sig_transdc_resp-reg_receiver"/>
</dbReference>
<dbReference type="PROSITE" id="PS50110">
    <property type="entry name" value="RESPONSE_REGULATORY"/>
    <property type="match status" value="1"/>
</dbReference>
<dbReference type="PANTHER" id="PTHR45339">
    <property type="entry name" value="HYBRID SIGNAL TRANSDUCTION HISTIDINE KINASE J"/>
    <property type="match status" value="1"/>
</dbReference>
<dbReference type="PANTHER" id="PTHR45339:SF1">
    <property type="entry name" value="HYBRID SIGNAL TRANSDUCTION HISTIDINE KINASE J"/>
    <property type="match status" value="1"/>
</dbReference>
<dbReference type="InterPro" id="IPR011006">
    <property type="entry name" value="CheY-like_superfamily"/>
</dbReference>
<keyword evidence="1 3" id="KW-0597">Phosphoprotein</keyword>
<evidence type="ECO:0000259" key="5">
    <source>
        <dbReference type="PROSITE" id="PS50110"/>
    </source>
</evidence>
<dbReference type="SMART" id="SM00448">
    <property type="entry name" value="REC"/>
    <property type="match status" value="1"/>
</dbReference>
<feature type="region of interest" description="Disordered" evidence="4">
    <location>
        <begin position="1"/>
        <end position="142"/>
    </location>
</feature>
<feature type="compositionally biased region" description="Polar residues" evidence="4">
    <location>
        <begin position="313"/>
        <end position="322"/>
    </location>
</feature>
<proteinExistence type="predicted"/>
<accession>A0A0C3QS24</accession>
<keyword evidence="7" id="KW-1185">Reference proteome</keyword>
<dbReference type="STRING" id="1051891.A0A0C3QS24"/>
<dbReference type="GO" id="GO:0000160">
    <property type="term" value="P:phosphorelay signal transduction system"/>
    <property type="evidence" value="ECO:0007669"/>
    <property type="project" value="UniProtKB-KW"/>
</dbReference>
<dbReference type="AlphaFoldDB" id="A0A0C3QS24"/>
<dbReference type="CDD" id="cd17546">
    <property type="entry name" value="REC_hyHK_CKI1_RcsC-like"/>
    <property type="match status" value="1"/>
</dbReference>
<feature type="region of interest" description="Disordered" evidence="4">
    <location>
        <begin position="302"/>
        <end position="322"/>
    </location>
</feature>
<dbReference type="Proteomes" id="UP000054248">
    <property type="component" value="Unassembled WGS sequence"/>
</dbReference>
<dbReference type="EMBL" id="KN822961">
    <property type="protein sequence ID" value="KIO31666.1"/>
    <property type="molecule type" value="Genomic_DNA"/>
</dbReference>
<sequence length="322" mass="34894">MSMLFSPPFSTSNRGSNISDECNPAPGHHHDSNQPQQEPTIFPAATSPHPQKGDQRNELQQRFTNRIQQVREPSPNAAKKFYRPQAPRLRQGLPPNQPLKDNWSTTTVQPEPDSNILAKQESTVQEGSSTPDSSSSVAASIAGASHAANATDNIDPARTSNGSRLQISKGASIPAWVASPRVLLVDDDEVSRKLFSKFLQVLGCIVDVAVDGIGGVNKMNLETYDLVLMDIFMPKLNGVQATSIIRQSDHMTPIISMTTNPQPDDIANYSLAGMNDILSKPFTRESLSLVLEKHLERLKAIPETPSAAAEPSQVPSGDQSLS</sequence>
<keyword evidence="2" id="KW-0902">Two-component regulatory system</keyword>
<dbReference type="Gene3D" id="3.40.50.2300">
    <property type="match status" value="1"/>
</dbReference>
<feature type="domain" description="Response regulatory" evidence="5">
    <location>
        <begin position="181"/>
        <end position="295"/>
    </location>
</feature>
<reference evidence="7" key="2">
    <citation type="submission" date="2015-01" db="EMBL/GenBank/DDBJ databases">
        <title>Evolutionary Origins and Diversification of the Mycorrhizal Mutualists.</title>
        <authorList>
            <consortium name="DOE Joint Genome Institute"/>
            <consortium name="Mycorrhizal Genomics Consortium"/>
            <person name="Kohler A."/>
            <person name="Kuo A."/>
            <person name="Nagy L.G."/>
            <person name="Floudas D."/>
            <person name="Copeland A."/>
            <person name="Barry K.W."/>
            <person name="Cichocki N."/>
            <person name="Veneault-Fourrey C."/>
            <person name="LaButti K."/>
            <person name="Lindquist E.A."/>
            <person name="Lipzen A."/>
            <person name="Lundell T."/>
            <person name="Morin E."/>
            <person name="Murat C."/>
            <person name="Riley R."/>
            <person name="Ohm R."/>
            <person name="Sun H."/>
            <person name="Tunlid A."/>
            <person name="Henrissat B."/>
            <person name="Grigoriev I.V."/>
            <person name="Hibbett D.S."/>
            <person name="Martin F."/>
        </authorList>
    </citation>
    <scope>NUCLEOTIDE SEQUENCE [LARGE SCALE GENOMIC DNA]</scope>
    <source>
        <strain evidence="7">MUT 4182</strain>
    </source>
</reference>
<feature type="compositionally biased region" description="Low complexity" evidence="4">
    <location>
        <begin position="128"/>
        <end position="142"/>
    </location>
</feature>
<evidence type="ECO:0000313" key="6">
    <source>
        <dbReference type="EMBL" id="KIO31666.1"/>
    </source>
</evidence>
<reference evidence="6 7" key="1">
    <citation type="submission" date="2014-04" db="EMBL/GenBank/DDBJ databases">
        <authorList>
            <consortium name="DOE Joint Genome Institute"/>
            <person name="Kuo A."/>
            <person name="Girlanda M."/>
            <person name="Perotto S."/>
            <person name="Kohler A."/>
            <person name="Nagy L.G."/>
            <person name="Floudas D."/>
            <person name="Copeland A."/>
            <person name="Barry K.W."/>
            <person name="Cichocki N."/>
            <person name="Veneault-Fourrey C."/>
            <person name="LaButti K."/>
            <person name="Lindquist E.A."/>
            <person name="Lipzen A."/>
            <person name="Lundell T."/>
            <person name="Morin E."/>
            <person name="Murat C."/>
            <person name="Sun H."/>
            <person name="Tunlid A."/>
            <person name="Henrissat B."/>
            <person name="Grigoriev I.V."/>
            <person name="Hibbett D.S."/>
            <person name="Martin F."/>
            <person name="Nordberg H.P."/>
            <person name="Cantor M.N."/>
            <person name="Hua S.X."/>
        </authorList>
    </citation>
    <scope>NUCLEOTIDE SEQUENCE [LARGE SCALE GENOMIC DNA]</scope>
    <source>
        <strain evidence="6 7">MUT 4182</strain>
    </source>
</reference>
<evidence type="ECO:0000256" key="1">
    <source>
        <dbReference type="ARBA" id="ARBA00022553"/>
    </source>
</evidence>
<gene>
    <name evidence="6" type="ORF">M407DRAFT_218839</name>
</gene>
<feature type="modified residue" description="4-aspartylphosphate" evidence="3">
    <location>
        <position position="230"/>
    </location>
</feature>